<feature type="transmembrane region" description="Helical" evidence="6">
    <location>
        <begin position="109"/>
        <end position="132"/>
    </location>
</feature>
<keyword evidence="3 6" id="KW-0812">Transmembrane</keyword>
<evidence type="ECO:0000256" key="1">
    <source>
        <dbReference type="ARBA" id="ARBA00004651"/>
    </source>
</evidence>
<dbReference type="EMBL" id="AP022586">
    <property type="protein sequence ID" value="BBY17625.1"/>
    <property type="molecule type" value="Genomic_DNA"/>
</dbReference>
<feature type="transmembrane region" description="Helical" evidence="6">
    <location>
        <begin position="256"/>
        <end position="276"/>
    </location>
</feature>
<feature type="transmembrane region" description="Helical" evidence="6">
    <location>
        <begin position="82"/>
        <end position="103"/>
    </location>
</feature>
<dbReference type="PANTHER" id="PTHR30250">
    <property type="entry name" value="PST FAMILY PREDICTED COLANIC ACID TRANSPORTER"/>
    <property type="match status" value="1"/>
</dbReference>
<protein>
    <recommendedName>
        <fullName evidence="9">O-antigen/teichoic acid export membrane protein</fullName>
    </recommendedName>
</protein>
<feature type="transmembrane region" description="Helical" evidence="6">
    <location>
        <begin position="180"/>
        <end position="200"/>
    </location>
</feature>
<feature type="transmembrane region" description="Helical" evidence="6">
    <location>
        <begin position="313"/>
        <end position="335"/>
    </location>
</feature>
<comment type="subcellular location">
    <subcellularLocation>
        <location evidence="1">Cell membrane</location>
        <topology evidence="1">Multi-pass membrane protein</topology>
    </subcellularLocation>
</comment>
<evidence type="ECO:0000313" key="7">
    <source>
        <dbReference type="EMBL" id="BBY17625.1"/>
    </source>
</evidence>
<evidence type="ECO:0008006" key="9">
    <source>
        <dbReference type="Google" id="ProtNLM"/>
    </source>
</evidence>
<evidence type="ECO:0000256" key="5">
    <source>
        <dbReference type="ARBA" id="ARBA00023136"/>
    </source>
</evidence>
<dbReference type="GO" id="GO:0005886">
    <property type="term" value="C:plasma membrane"/>
    <property type="evidence" value="ECO:0007669"/>
    <property type="project" value="UniProtKB-SubCell"/>
</dbReference>
<keyword evidence="5 6" id="KW-0472">Membrane</keyword>
<feature type="transmembrane region" description="Helical" evidence="6">
    <location>
        <begin position="144"/>
        <end position="160"/>
    </location>
</feature>
<keyword evidence="2" id="KW-1003">Cell membrane</keyword>
<reference evidence="7 8" key="1">
    <citation type="journal article" date="2019" name="Emerg. Microbes Infect.">
        <title>Comprehensive subspecies identification of 175 nontuberculous mycobacteria species based on 7547 genomic profiles.</title>
        <authorList>
            <person name="Matsumoto Y."/>
            <person name="Kinjo T."/>
            <person name="Motooka D."/>
            <person name="Nabeya D."/>
            <person name="Jung N."/>
            <person name="Uechi K."/>
            <person name="Horii T."/>
            <person name="Iida T."/>
            <person name="Fujita J."/>
            <person name="Nakamura S."/>
        </authorList>
    </citation>
    <scope>NUCLEOTIDE SEQUENCE [LARGE SCALE GENOMIC DNA]</scope>
    <source>
        <strain evidence="7 8">JCM 17423</strain>
    </source>
</reference>
<dbReference type="InterPro" id="IPR050833">
    <property type="entry name" value="Poly_Biosynth_Transport"/>
</dbReference>
<name>A0AAD1MUH3_9MYCO</name>
<evidence type="ECO:0000313" key="8">
    <source>
        <dbReference type="Proteomes" id="UP000466607"/>
    </source>
</evidence>
<proteinExistence type="predicted"/>
<organism evidence="7 8">
    <name type="scientific">Mycolicibacterium litorale</name>
    <dbReference type="NCBI Taxonomy" id="758802"/>
    <lineage>
        <taxon>Bacteria</taxon>
        <taxon>Bacillati</taxon>
        <taxon>Actinomycetota</taxon>
        <taxon>Actinomycetes</taxon>
        <taxon>Mycobacteriales</taxon>
        <taxon>Mycobacteriaceae</taxon>
        <taxon>Mycolicibacterium</taxon>
    </lineage>
</organism>
<keyword evidence="8" id="KW-1185">Reference proteome</keyword>
<feature type="transmembrane region" description="Helical" evidence="6">
    <location>
        <begin position="53"/>
        <end position="75"/>
    </location>
</feature>
<evidence type="ECO:0000256" key="4">
    <source>
        <dbReference type="ARBA" id="ARBA00022989"/>
    </source>
</evidence>
<gene>
    <name evidence="7" type="ORF">MLIT_32170</name>
</gene>
<feature type="transmembrane region" description="Helical" evidence="6">
    <location>
        <begin position="21"/>
        <end position="41"/>
    </location>
</feature>
<dbReference type="AlphaFoldDB" id="A0AAD1MUH3"/>
<accession>A0AAD1MUH3</accession>
<dbReference type="PANTHER" id="PTHR30250:SF11">
    <property type="entry name" value="O-ANTIGEN TRANSPORTER-RELATED"/>
    <property type="match status" value="1"/>
</dbReference>
<evidence type="ECO:0000256" key="3">
    <source>
        <dbReference type="ARBA" id="ARBA00022692"/>
    </source>
</evidence>
<feature type="transmembrane region" description="Helical" evidence="6">
    <location>
        <begin position="221"/>
        <end position="244"/>
    </location>
</feature>
<sequence>MEVRRLSAISEADAALRSARLVIAISIFASIVLALACYFSLFESFDKFSRVTATVGVALSALPASWALDVSVLIAHERFGAVAILQVIQPATYVVLIVAFWLLDIATVATVLVAFIISNFANFVTGIALTRVPLRGEVLASRRFLSNSFAFYAGSVAQIASTRLDQVLALPLIGAQQAGYYSVAVTIGSAPPLVLGHALAGSIFRGIARADAGERARLESAAIRSAAALALMCCPLLAIAAWPMVPFVFGADFEGALPATFVAIIAGGAQLIGFVASSAANARGRGRLLTLAQVGGLAVGVSALIPLGHFAGALGASIASAAGFIVTVLILALALRVRLSDLVPRPADFVNAVKLIGRR</sequence>
<evidence type="ECO:0000256" key="6">
    <source>
        <dbReference type="SAM" id="Phobius"/>
    </source>
</evidence>
<keyword evidence="4 6" id="KW-1133">Transmembrane helix</keyword>
<feature type="transmembrane region" description="Helical" evidence="6">
    <location>
        <begin position="288"/>
        <end position="307"/>
    </location>
</feature>
<dbReference type="Proteomes" id="UP000466607">
    <property type="component" value="Chromosome"/>
</dbReference>
<evidence type="ECO:0000256" key="2">
    <source>
        <dbReference type="ARBA" id="ARBA00022475"/>
    </source>
</evidence>